<feature type="region of interest" description="Disordered" evidence="1">
    <location>
        <begin position="509"/>
        <end position="546"/>
    </location>
</feature>
<evidence type="ECO:0000256" key="1">
    <source>
        <dbReference type="SAM" id="MobiDB-lite"/>
    </source>
</evidence>
<feature type="compositionally biased region" description="Low complexity" evidence="1">
    <location>
        <begin position="263"/>
        <end position="276"/>
    </location>
</feature>
<organism evidence="2 3">
    <name type="scientific">Sporothrix epigloea</name>
    <dbReference type="NCBI Taxonomy" id="1892477"/>
    <lineage>
        <taxon>Eukaryota</taxon>
        <taxon>Fungi</taxon>
        <taxon>Dikarya</taxon>
        <taxon>Ascomycota</taxon>
        <taxon>Pezizomycotina</taxon>
        <taxon>Sordariomycetes</taxon>
        <taxon>Sordariomycetidae</taxon>
        <taxon>Ophiostomatales</taxon>
        <taxon>Ophiostomataceae</taxon>
        <taxon>Sporothrix</taxon>
    </lineage>
</organism>
<gene>
    <name evidence="2" type="ORF">SEPCBS119000_001528</name>
</gene>
<proteinExistence type="predicted"/>
<keyword evidence="3" id="KW-1185">Reference proteome</keyword>
<evidence type="ECO:0000313" key="2">
    <source>
        <dbReference type="EMBL" id="CAK7265470.1"/>
    </source>
</evidence>
<sequence>MADEDKAKAEKLAAAKKRVEALKKKKQAGGKKGAKKEKTREVDDEPTDAAAADEDREAAAEKDAREDLKEESGETLGEAEEVAGGAEKSEPETKGDDQQGEDKAAIDEAGDNAEAVQENNEPAKQGIAGDDDDTKDSASSSASPKATAPSLSEQSRLRSTSFRHGGPGPGPGGPLSPSADGETAADIYRKQVMRIEELERQNKRLVKDAADAEKRWQKAEDALADARDGASADTPELAKLKSDIAALTRQNAQLQARSNTRHGSSPSMSVGVPPLSDLETQLASKTQTIETMELEMSRLRAQVERLSMGTPQNEPEASSGHGQGAQIAALEEKLERAEKAAGTAQRELSEARRNLDRASEKSVKESSARTSAETKLRALGQEKEDLLAERDALARKVEGLEKKVLTLTTLHKEHDARSQTLRRDKEKAEKDLTDVRTRLERAEAEILRLRKNDARDGGGTDDERLDELLASSPEASERIEQLGRRVRELESENTDLRHGIWHERRKELQMDPDTDAPARHFSDVDLSPGVGTGGKQRGSTGSVGGGGGGGGLGDFFSALTGSGGNGTGHAHYGHSHGHGYGHHDDGFLDDGGDLDFDEEAFRRAQEEEARQRLERVRETKRALKNWDGWRLDLVESRQGGAEGIGPIFEI</sequence>
<dbReference type="PANTHER" id="PTHR43941:SF1">
    <property type="entry name" value="STRUCTURAL MAINTENANCE OF CHROMOSOMES PROTEIN 2"/>
    <property type="match status" value="1"/>
</dbReference>
<reference evidence="2 3" key="1">
    <citation type="submission" date="2024-01" db="EMBL/GenBank/DDBJ databases">
        <authorList>
            <person name="Allen C."/>
            <person name="Tagirdzhanova G."/>
        </authorList>
    </citation>
    <scope>NUCLEOTIDE SEQUENCE [LARGE SCALE GENOMIC DNA]</scope>
    <source>
        <strain evidence="2 3">CBS 119000</strain>
    </source>
</reference>
<feature type="region of interest" description="Disordered" evidence="1">
    <location>
        <begin position="20"/>
        <end position="187"/>
    </location>
</feature>
<feature type="compositionally biased region" description="Low complexity" evidence="1">
    <location>
        <begin position="137"/>
        <end position="150"/>
    </location>
</feature>
<dbReference type="EMBL" id="CAWUON010000012">
    <property type="protein sequence ID" value="CAK7265470.1"/>
    <property type="molecule type" value="Genomic_DNA"/>
</dbReference>
<feature type="compositionally biased region" description="Basic and acidic residues" evidence="1">
    <location>
        <begin position="347"/>
        <end position="376"/>
    </location>
</feature>
<feature type="compositionally biased region" description="Polar residues" evidence="1">
    <location>
        <begin position="252"/>
        <end position="262"/>
    </location>
</feature>
<feature type="compositionally biased region" description="Acidic residues" evidence="1">
    <location>
        <begin position="42"/>
        <end position="56"/>
    </location>
</feature>
<comment type="caution">
    <text evidence="2">The sequence shown here is derived from an EMBL/GenBank/DDBJ whole genome shotgun (WGS) entry which is preliminary data.</text>
</comment>
<dbReference type="Gene3D" id="1.10.287.1490">
    <property type="match status" value="1"/>
</dbReference>
<evidence type="ECO:0000313" key="3">
    <source>
        <dbReference type="Proteomes" id="UP001642502"/>
    </source>
</evidence>
<feature type="compositionally biased region" description="Basic and acidic residues" evidence="1">
    <location>
        <begin position="87"/>
        <end position="106"/>
    </location>
</feature>
<feature type="compositionally biased region" description="Polar residues" evidence="1">
    <location>
        <begin position="278"/>
        <end position="290"/>
    </location>
</feature>
<name>A0ABP0DBB1_9PEZI</name>
<protein>
    <recommendedName>
        <fullName evidence="4">M protein repeat protein</fullName>
    </recommendedName>
</protein>
<feature type="region of interest" description="Disordered" evidence="1">
    <location>
        <begin position="252"/>
        <end position="376"/>
    </location>
</feature>
<feature type="compositionally biased region" description="Basic and acidic residues" evidence="1">
    <location>
        <begin position="57"/>
        <end position="72"/>
    </location>
</feature>
<evidence type="ECO:0008006" key="4">
    <source>
        <dbReference type="Google" id="ProtNLM"/>
    </source>
</evidence>
<dbReference type="PANTHER" id="PTHR43941">
    <property type="entry name" value="STRUCTURAL MAINTENANCE OF CHROMOSOMES PROTEIN 2"/>
    <property type="match status" value="1"/>
</dbReference>
<dbReference type="Proteomes" id="UP001642502">
    <property type="component" value="Unassembled WGS sequence"/>
</dbReference>
<feature type="compositionally biased region" description="Basic residues" evidence="1">
    <location>
        <begin position="23"/>
        <end position="35"/>
    </location>
</feature>
<feature type="compositionally biased region" description="Gly residues" evidence="1">
    <location>
        <begin position="530"/>
        <end position="546"/>
    </location>
</feature>
<feature type="compositionally biased region" description="Basic and acidic residues" evidence="1">
    <location>
        <begin position="330"/>
        <end position="339"/>
    </location>
</feature>
<accession>A0ABP0DBB1</accession>
<feature type="compositionally biased region" description="Polar residues" evidence="1">
    <location>
        <begin position="151"/>
        <end position="162"/>
    </location>
</feature>